<gene>
    <name evidence="2" type="ORF">B5F75_06405</name>
</gene>
<name>A0A1Y4DB26_9BACT</name>
<dbReference type="EMBL" id="NFJD01000004">
    <property type="protein sequence ID" value="OUO56246.1"/>
    <property type="molecule type" value="Genomic_DNA"/>
</dbReference>
<protein>
    <recommendedName>
        <fullName evidence="4">Glucokinase</fullName>
    </recommendedName>
</protein>
<proteinExistence type="inferred from homology"/>
<dbReference type="InterPro" id="IPR049874">
    <property type="entry name" value="ROK_cs"/>
</dbReference>
<evidence type="ECO:0000256" key="1">
    <source>
        <dbReference type="ARBA" id="ARBA00006479"/>
    </source>
</evidence>
<dbReference type="RefSeq" id="WP_087289133.1">
    <property type="nucleotide sequence ID" value="NZ_NFJD01000004.1"/>
</dbReference>
<dbReference type="PROSITE" id="PS01125">
    <property type="entry name" value="ROK"/>
    <property type="match status" value="1"/>
</dbReference>
<evidence type="ECO:0000313" key="3">
    <source>
        <dbReference type="Proteomes" id="UP000196368"/>
    </source>
</evidence>
<accession>A0A1Y4DB26</accession>
<reference evidence="3" key="1">
    <citation type="submission" date="2017-04" db="EMBL/GenBank/DDBJ databases">
        <title>Function of individual gut microbiota members based on whole genome sequencing of pure cultures obtained from chicken caecum.</title>
        <authorList>
            <person name="Medvecky M."/>
            <person name="Cejkova D."/>
            <person name="Polansky O."/>
            <person name="Karasova D."/>
            <person name="Kubasova T."/>
            <person name="Cizek A."/>
            <person name="Rychlik I."/>
        </authorList>
    </citation>
    <scope>NUCLEOTIDE SEQUENCE [LARGE SCALE GENOMIC DNA]</scope>
    <source>
        <strain evidence="3">An273</strain>
    </source>
</reference>
<dbReference type="PANTHER" id="PTHR18964:SF149">
    <property type="entry name" value="BIFUNCTIONAL UDP-N-ACETYLGLUCOSAMINE 2-EPIMERASE_N-ACETYLMANNOSAMINE KINASE"/>
    <property type="match status" value="1"/>
</dbReference>
<dbReference type="Gene3D" id="3.30.420.40">
    <property type="match status" value="2"/>
</dbReference>
<evidence type="ECO:0000313" key="2">
    <source>
        <dbReference type="EMBL" id="OUO56246.1"/>
    </source>
</evidence>
<evidence type="ECO:0008006" key="4">
    <source>
        <dbReference type="Google" id="ProtNLM"/>
    </source>
</evidence>
<dbReference type="OrthoDB" id="9796533at2"/>
<dbReference type="Pfam" id="PF00480">
    <property type="entry name" value="ROK"/>
    <property type="match status" value="1"/>
</dbReference>
<organism evidence="2 3">
    <name type="scientific">Candidatus Avelusimicrobium gallicola</name>
    <dbReference type="NCBI Taxonomy" id="2562704"/>
    <lineage>
        <taxon>Bacteria</taxon>
        <taxon>Pseudomonadati</taxon>
        <taxon>Elusimicrobiota</taxon>
        <taxon>Elusimicrobia</taxon>
        <taxon>Elusimicrobiales</taxon>
        <taxon>Elusimicrobiaceae</taxon>
        <taxon>Candidatus Avelusimicrobium</taxon>
    </lineage>
</organism>
<keyword evidence="3" id="KW-1185">Reference proteome</keyword>
<dbReference type="PANTHER" id="PTHR18964">
    <property type="entry name" value="ROK (REPRESSOR, ORF, KINASE) FAMILY"/>
    <property type="match status" value="1"/>
</dbReference>
<comment type="caution">
    <text evidence="2">The sequence shown here is derived from an EMBL/GenBank/DDBJ whole genome shotgun (WGS) entry which is preliminary data.</text>
</comment>
<comment type="similarity">
    <text evidence="1">Belongs to the ROK (NagC/XylR) family.</text>
</comment>
<sequence>MIGVGVDIGGTFVKLFVMNEHGEIFRKEKIETDYSKGAKGFITQIGDYINAIQKEFQDQQVAVAVGAPGDVDNQKGVLRYNPNLKFKDIANWPLAQLLYKHTGIMPCVANDATLAAWGVYEADLKHQGTNILVVTLGTGVGGGLILNKELYQGSNGTAGEIGHTKIADTATGPLCGCGARGCLEAFVGTIGIKRRVLEAVTDYPDSILAQLVAAEKDFKIEIVSRAAEKGCKTALKVWEDTGHYLGIGLANFTLVLDIDTIVLTGGVSGAAPYFLPAVKRVLAAQQIQTPFKRLKILVSQNPNIGGVGAAMYAIYRAKKDTLK</sequence>
<dbReference type="InterPro" id="IPR000600">
    <property type="entry name" value="ROK"/>
</dbReference>
<dbReference type="SUPFAM" id="SSF53067">
    <property type="entry name" value="Actin-like ATPase domain"/>
    <property type="match status" value="1"/>
</dbReference>
<dbReference type="Proteomes" id="UP000196368">
    <property type="component" value="Unassembled WGS sequence"/>
</dbReference>
<dbReference type="AlphaFoldDB" id="A0A1Y4DB26"/>
<dbReference type="InterPro" id="IPR043129">
    <property type="entry name" value="ATPase_NBD"/>
</dbReference>